<reference evidence="2" key="1">
    <citation type="submission" date="2022-09" db="EMBL/GenBank/DDBJ databases">
        <title>Shewanella sp. KJ10-1 sp.nov, isolated from marine algae.</title>
        <authorList>
            <person name="Butt M."/>
            <person name="Lee J.K."/>
            <person name="Kim J.M."/>
            <person name="Choi D.G."/>
        </authorList>
    </citation>
    <scope>NUCLEOTIDE SEQUENCE</scope>
    <source>
        <strain evidence="2">KJ10-1</strain>
    </source>
</reference>
<evidence type="ECO:0000313" key="2">
    <source>
        <dbReference type="EMBL" id="MCT8986177.1"/>
    </source>
</evidence>
<evidence type="ECO:0000313" key="3">
    <source>
        <dbReference type="Proteomes" id="UP001431192"/>
    </source>
</evidence>
<dbReference type="PANTHER" id="PTHR46928:SF1">
    <property type="entry name" value="MESENCHYME-SPECIFIC CELL SURFACE GLYCOPROTEIN"/>
    <property type="match status" value="1"/>
</dbReference>
<protein>
    <recommendedName>
        <fullName evidence="1">Choice-of-anchor I domain-containing protein</fullName>
    </recommendedName>
</protein>
<accession>A0ABT2P0K7</accession>
<dbReference type="InterPro" id="IPR055188">
    <property type="entry name" value="Choice_anch_I"/>
</dbReference>
<sequence length="81" mass="8762">MIYDISNPFAVSFVDYVHNRDFAADFAIDDGDIEGQAAQAGDLWPEGMKFITATNSPTGLPLLVIGNEVSGTTTVYQLSFN</sequence>
<dbReference type="InterPro" id="IPR052956">
    <property type="entry name" value="Mesenchyme-surface_protein"/>
</dbReference>
<dbReference type="EMBL" id="JAODOQ010000001">
    <property type="protein sequence ID" value="MCT8986177.1"/>
    <property type="molecule type" value="Genomic_DNA"/>
</dbReference>
<keyword evidence="3" id="KW-1185">Reference proteome</keyword>
<comment type="caution">
    <text evidence="2">The sequence shown here is derived from an EMBL/GenBank/DDBJ whole genome shotgun (WGS) entry which is preliminary data.</text>
</comment>
<evidence type="ECO:0000259" key="1">
    <source>
        <dbReference type="Pfam" id="PF22494"/>
    </source>
</evidence>
<proteinExistence type="predicted"/>
<gene>
    <name evidence="2" type="ORF">N4T56_06335</name>
</gene>
<organism evidence="2 3">
    <name type="scientific">Shewanella phaeophyticola</name>
    <dbReference type="NCBI Taxonomy" id="2978345"/>
    <lineage>
        <taxon>Bacteria</taxon>
        <taxon>Pseudomonadati</taxon>
        <taxon>Pseudomonadota</taxon>
        <taxon>Gammaproteobacteria</taxon>
        <taxon>Alteromonadales</taxon>
        <taxon>Shewanellaceae</taxon>
        <taxon>Shewanella</taxon>
    </lineage>
</organism>
<feature type="domain" description="Choice-of-anchor I" evidence="1">
    <location>
        <begin position="1"/>
        <end position="77"/>
    </location>
</feature>
<dbReference type="Proteomes" id="UP001431192">
    <property type="component" value="Unassembled WGS sequence"/>
</dbReference>
<name>A0ABT2P0K7_9GAMM</name>
<dbReference type="Pfam" id="PF22494">
    <property type="entry name" value="choice_anch_I"/>
    <property type="match status" value="1"/>
</dbReference>
<dbReference type="PANTHER" id="PTHR46928">
    <property type="entry name" value="MESENCHYME-SPECIFIC CELL SURFACE GLYCOPROTEIN"/>
    <property type="match status" value="1"/>
</dbReference>